<dbReference type="Pfam" id="PF00282">
    <property type="entry name" value="Pyridoxal_deC"/>
    <property type="match status" value="1"/>
</dbReference>
<dbReference type="InterPro" id="IPR002129">
    <property type="entry name" value="PyrdxlP-dep_de-COase"/>
</dbReference>
<dbReference type="GO" id="GO:0006520">
    <property type="term" value="P:amino acid metabolic process"/>
    <property type="evidence" value="ECO:0007669"/>
    <property type="project" value="InterPro"/>
</dbReference>
<gene>
    <name evidence="10" type="ORF">Scep_029390</name>
</gene>
<sequence>MNGYFGNFDEPKESKSDLKPMDAEQLREHAHKMVDFIADYYKSIESFPVLSQVEFLDCGSRGACSHRNLYLESFNNCIVNVSPGYLNKLLPDSAPVHPESLQNVLAGKYVQTKILPGVTHWQSPEYFAYFPSNSSTAGFLGEMLSAGLNIVGFSWVTSPAATELEVIVLDWLAKMLKLPSDFLSQGQGGGVIQGTASEAVLVVLLAARDNFLRRFGKNSLPKLVAYASDQAHASMQKACQIAGIHPENCRVLRTESSNNYSLSPSILREAIAKDVEAGLIPCFLSATIVINGSLACYLQVGTTSSTAVDPLFELGKITKDNEMWHHVDAAYAGSACICPEYRHYIDGVEEADSFNMNAHKWFLTNFDCSVLWVKDRNALIQSLSTNPEYLKNKASQGNMVVDYKDWQIPLGRRFRSLKLWMVLRLYGVENLQSYIRNHIKLAKHFEELVGLDQRFEIVAPRTFALVCFRLRAPQNDEDCGNKLNKNLLEAVNATGKIFISHTVLSGKYILRFAVGAPLTEERHIETAWKVLQEEATALLGGTGA</sequence>
<dbReference type="InterPro" id="IPR015421">
    <property type="entry name" value="PyrdxlP-dep_Trfase_major"/>
</dbReference>
<keyword evidence="11" id="KW-1185">Reference proteome</keyword>
<dbReference type="PANTHER" id="PTHR11999">
    <property type="entry name" value="GROUP II PYRIDOXAL-5-PHOSPHATE DECARBOXYLASE"/>
    <property type="match status" value="1"/>
</dbReference>
<dbReference type="PROSITE" id="PS00392">
    <property type="entry name" value="DDC_GAD_HDC_YDC"/>
    <property type="match status" value="1"/>
</dbReference>
<dbReference type="PANTHER" id="PTHR11999:SF70">
    <property type="entry name" value="MIP05841P"/>
    <property type="match status" value="1"/>
</dbReference>
<dbReference type="InterPro" id="IPR015422">
    <property type="entry name" value="PyrdxlP-dep_Trfase_small"/>
</dbReference>
<feature type="region of interest" description="Disordered" evidence="9">
    <location>
        <begin position="1"/>
        <end position="20"/>
    </location>
</feature>
<dbReference type="EMBL" id="JBBNAG010000013">
    <property type="protein sequence ID" value="KAK9082919.1"/>
    <property type="molecule type" value="Genomic_DNA"/>
</dbReference>
<reference evidence="10 11" key="1">
    <citation type="submission" date="2024-01" db="EMBL/GenBank/DDBJ databases">
        <title>Genome assemblies of Stephania.</title>
        <authorList>
            <person name="Yang L."/>
        </authorList>
    </citation>
    <scope>NUCLEOTIDE SEQUENCE [LARGE SCALE GENOMIC DNA]</scope>
    <source>
        <strain evidence="10">JXDWG</strain>
        <tissue evidence="10">Leaf</tissue>
    </source>
</reference>
<feature type="modified residue" description="N6-(pyridoxal phosphate)lysine" evidence="7">
    <location>
        <position position="360"/>
    </location>
</feature>
<evidence type="ECO:0000256" key="7">
    <source>
        <dbReference type="PIRSR" id="PIRSR602129-50"/>
    </source>
</evidence>
<evidence type="ECO:0000256" key="5">
    <source>
        <dbReference type="ARBA" id="ARBA00023239"/>
    </source>
</evidence>
<keyword evidence="5 8" id="KW-0456">Lyase</keyword>
<proteinExistence type="inferred from homology"/>
<dbReference type="CDD" id="cd06450">
    <property type="entry name" value="DOPA_deC_like"/>
    <property type="match status" value="1"/>
</dbReference>
<dbReference type="GO" id="GO:0019752">
    <property type="term" value="P:carboxylic acid metabolic process"/>
    <property type="evidence" value="ECO:0007669"/>
    <property type="project" value="InterPro"/>
</dbReference>
<evidence type="ECO:0000256" key="4">
    <source>
        <dbReference type="ARBA" id="ARBA00022898"/>
    </source>
</evidence>
<dbReference type="InterPro" id="IPR015424">
    <property type="entry name" value="PyrdxlP-dep_Trfase"/>
</dbReference>
<dbReference type="InterPro" id="IPR010977">
    <property type="entry name" value="Aromatic_deC"/>
</dbReference>
<organism evidence="10 11">
    <name type="scientific">Stephania cephalantha</name>
    <dbReference type="NCBI Taxonomy" id="152367"/>
    <lineage>
        <taxon>Eukaryota</taxon>
        <taxon>Viridiplantae</taxon>
        <taxon>Streptophyta</taxon>
        <taxon>Embryophyta</taxon>
        <taxon>Tracheophyta</taxon>
        <taxon>Spermatophyta</taxon>
        <taxon>Magnoliopsida</taxon>
        <taxon>Ranunculales</taxon>
        <taxon>Menispermaceae</taxon>
        <taxon>Menispermoideae</taxon>
        <taxon>Cissampelideae</taxon>
        <taxon>Stephania</taxon>
    </lineage>
</organism>
<dbReference type="Gene3D" id="3.90.1150.10">
    <property type="entry name" value="Aspartate Aminotransferase, domain 1"/>
    <property type="match status" value="1"/>
</dbReference>
<dbReference type="FunFam" id="3.90.1150.10:FF:000018">
    <property type="entry name" value="Histidine decarboxylase"/>
    <property type="match status" value="1"/>
</dbReference>
<dbReference type="SUPFAM" id="SSF53383">
    <property type="entry name" value="PLP-dependent transferases"/>
    <property type="match status" value="1"/>
</dbReference>
<evidence type="ECO:0000256" key="3">
    <source>
        <dbReference type="ARBA" id="ARBA00022793"/>
    </source>
</evidence>
<dbReference type="GO" id="GO:0005737">
    <property type="term" value="C:cytoplasm"/>
    <property type="evidence" value="ECO:0007669"/>
    <property type="project" value="TreeGrafter"/>
</dbReference>
<dbReference type="Proteomes" id="UP001419268">
    <property type="component" value="Unassembled WGS sequence"/>
</dbReference>
<evidence type="ECO:0000256" key="2">
    <source>
        <dbReference type="ARBA" id="ARBA00009533"/>
    </source>
</evidence>
<accession>A0AAP0HDH6</accession>
<evidence type="ECO:0000313" key="10">
    <source>
        <dbReference type="EMBL" id="KAK9082919.1"/>
    </source>
</evidence>
<dbReference type="Gene3D" id="3.40.640.10">
    <property type="entry name" value="Type I PLP-dependent aspartate aminotransferase-like (Major domain)"/>
    <property type="match status" value="1"/>
</dbReference>
<dbReference type="PRINTS" id="PR00800">
    <property type="entry name" value="YHDCRBOXLASE"/>
</dbReference>
<keyword evidence="4 7" id="KW-0663">Pyridoxal phosphate</keyword>
<dbReference type="AlphaFoldDB" id="A0AAP0HDH6"/>
<dbReference type="GO" id="GO:0004837">
    <property type="term" value="F:tyrosine decarboxylase activity"/>
    <property type="evidence" value="ECO:0007669"/>
    <property type="project" value="UniProtKB-EC"/>
</dbReference>
<evidence type="ECO:0000313" key="11">
    <source>
        <dbReference type="Proteomes" id="UP001419268"/>
    </source>
</evidence>
<name>A0AAP0HDH6_9MAGN</name>
<evidence type="ECO:0000256" key="6">
    <source>
        <dbReference type="ARBA" id="ARBA00023470"/>
    </source>
</evidence>
<dbReference type="Gene3D" id="1.20.1340.10">
    <property type="entry name" value="dopa decarboxylase, N-terminal domain"/>
    <property type="match status" value="2"/>
</dbReference>
<evidence type="ECO:0000256" key="8">
    <source>
        <dbReference type="RuleBase" id="RU000382"/>
    </source>
</evidence>
<comment type="similarity">
    <text evidence="2 8">Belongs to the group II decarboxylase family.</text>
</comment>
<evidence type="ECO:0000256" key="9">
    <source>
        <dbReference type="SAM" id="MobiDB-lite"/>
    </source>
</evidence>
<comment type="caution">
    <text evidence="10">The sequence shown here is derived from an EMBL/GenBank/DDBJ whole genome shotgun (WGS) entry which is preliminary data.</text>
</comment>
<evidence type="ECO:0000256" key="1">
    <source>
        <dbReference type="ARBA" id="ARBA00001933"/>
    </source>
</evidence>
<dbReference type="EC" id="4.1.1.25" evidence="6"/>
<feature type="compositionally biased region" description="Basic and acidic residues" evidence="9">
    <location>
        <begin position="9"/>
        <end position="20"/>
    </location>
</feature>
<dbReference type="InterPro" id="IPR021115">
    <property type="entry name" value="Pyridoxal-P_BS"/>
</dbReference>
<comment type="cofactor">
    <cofactor evidence="1 7 8">
        <name>pyridoxal 5'-phosphate</name>
        <dbReference type="ChEBI" id="CHEBI:597326"/>
    </cofactor>
</comment>
<dbReference type="GO" id="GO:0030170">
    <property type="term" value="F:pyridoxal phosphate binding"/>
    <property type="evidence" value="ECO:0007669"/>
    <property type="project" value="InterPro"/>
</dbReference>
<protein>
    <recommendedName>
        <fullName evidence="6">tyrosine decarboxylase</fullName>
        <ecNumber evidence="6">4.1.1.25</ecNumber>
    </recommendedName>
</protein>
<dbReference type="FunFam" id="3.40.640.10:FF:000025">
    <property type="entry name" value="Histidine decarboxylase"/>
    <property type="match status" value="1"/>
</dbReference>
<keyword evidence="3" id="KW-0210">Decarboxylase</keyword>